<dbReference type="Proteomes" id="UP000294614">
    <property type="component" value="Unassembled WGS sequence"/>
</dbReference>
<comment type="similarity">
    <text evidence="1">Belongs to the pseudouridine synthase RluA family.</text>
</comment>
<keyword evidence="2" id="KW-0694">RNA-binding</keyword>
<sequence>MKISKKLSVKYGISARSAKQYILEGLVTLNGKPVRKDTDCIDEDFELKIPEKQKTEPEKYLLADSGDVIFFDKPVFMHSERHRIDDPVTMEDILAAYSHEHELISRLDFTTDGVIAAVRKGVEVVSQKKIYLAYVSGEMTGSVTMDNLIDAGKRTKVKVTDLSGGNRTVFTPLSYKNGFTLVQAEIEKAARHQLRAFLAHLRHPIAGDTLYGGTEHCRIMLHCAFTEINGFSANSRLTDSFYLFSN</sequence>
<evidence type="ECO:0000313" key="5">
    <source>
        <dbReference type="Proteomes" id="UP000294614"/>
    </source>
</evidence>
<dbReference type="Gene3D" id="3.30.2350.10">
    <property type="entry name" value="Pseudouridine synthase"/>
    <property type="match status" value="1"/>
</dbReference>
<dbReference type="GO" id="GO:0000455">
    <property type="term" value="P:enzyme-directed rRNA pseudouridine synthesis"/>
    <property type="evidence" value="ECO:0007669"/>
    <property type="project" value="TreeGrafter"/>
</dbReference>
<dbReference type="SUPFAM" id="SSF55174">
    <property type="entry name" value="Alpha-L RNA-binding motif"/>
    <property type="match status" value="1"/>
</dbReference>
<feature type="domain" description="Pseudouridine synthase RsuA/RluA-like" evidence="3">
    <location>
        <begin position="67"/>
        <end position="200"/>
    </location>
</feature>
<dbReference type="Pfam" id="PF00849">
    <property type="entry name" value="PseudoU_synth_2"/>
    <property type="match status" value="1"/>
</dbReference>
<dbReference type="GO" id="GO:0003723">
    <property type="term" value="F:RNA binding"/>
    <property type="evidence" value="ECO:0007669"/>
    <property type="project" value="UniProtKB-KW"/>
</dbReference>
<evidence type="ECO:0000256" key="2">
    <source>
        <dbReference type="PROSITE-ProRule" id="PRU00182"/>
    </source>
</evidence>
<dbReference type="PROSITE" id="PS50889">
    <property type="entry name" value="S4"/>
    <property type="match status" value="1"/>
</dbReference>
<dbReference type="InterPro" id="IPR006145">
    <property type="entry name" value="PsdUridine_synth_RsuA/RluA"/>
</dbReference>
<comment type="caution">
    <text evidence="4">The sequence shown here is derived from an EMBL/GenBank/DDBJ whole genome shotgun (WGS) entry which is preliminary data.</text>
</comment>
<dbReference type="AlphaFoldDB" id="A0A4R1KAK8"/>
<dbReference type="InterPro" id="IPR020103">
    <property type="entry name" value="PsdUridine_synth_cat_dom_sf"/>
</dbReference>
<dbReference type="PANTHER" id="PTHR21600:SF87">
    <property type="entry name" value="RNA PSEUDOURIDYLATE SYNTHASE DOMAIN-CONTAINING PROTEIN 1"/>
    <property type="match status" value="1"/>
</dbReference>
<dbReference type="PANTHER" id="PTHR21600">
    <property type="entry name" value="MITOCHONDRIAL RNA PSEUDOURIDINE SYNTHASE"/>
    <property type="match status" value="1"/>
</dbReference>
<protein>
    <submittedName>
        <fullName evidence="4">23S rRNA-/tRNA-specific pseudouridylate synthase</fullName>
    </submittedName>
</protein>
<accession>A0A4R1KAK8</accession>
<name>A0A4R1KAK8_9BACT</name>
<dbReference type="GO" id="GO:0009982">
    <property type="term" value="F:pseudouridine synthase activity"/>
    <property type="evidence" value="ECO:0007669"/>
    <property type="project" value="InterPro"/>
</dbReference>
<dbReference type="SUPFAM" id="SSF55120">
    <property type="entry name" value="Pseudouridine synthase"/>
    <property type="match status" value="1"/>
</dbReference>
<evidence type="ECO:0000313" key="4">
    <source>
        <dbReference type="EMBL" id="TCK60943.1"/>
    </source>
</evidence>
<gene>
    <name evidence="4" type="ORF">C8D98_1824</name>
</gene>
<evidence type="ECO:0000259" key="3">
    <source>
        <dbReference type="Pfam" id="PF00849"/>
    </source>
</evidence>
<organism evidence="4 5">
    <name type="scientific">Seleniivibrio woodruffii</name>
    <dbReference type="NCBI Taxonomy" id="1078050"/>
    <lineage>
        <taxon>Bacteria</taxon>
        <taxon>Pseudomonadati</taxon>
        <taxon>Deferribacterota</taxon>
        <taxon>Deferribacteres</taxon>
        <taxon>Deferribacterales</taxon>
        <taxon>Geovibrionaceae</taxon>
        <taxon>Seleniivibrio</taxon>
    </lineage>
</organism>
<keyword evidence="5" id="KW-1185">Reference proteome</keyword>
<dbReference type="GO" id="GO:0140098">
    <property type="term" value="F:catalytic activity, acting on RNA"/>
    <property type="evidence" value="ECO:0007669"/>
    <property type="project" value="UniProtKB-ARBA"/>
</dbReference>
<dbReference type="OrthoDB" id="128480at2"/>
<dbReference type="RefSeq" id="WP_132873800.1">
    <property type="nucleotide sequence ID" value="NZ_SMGG01000004.1"/>
</dbReference>
<dbReference type="InterPro" id="IPR050188">
    <property type="entry name" value="RluA_PseudoU_synthase"/>
</dbReference>
<reference evidence="4 5" key="1">
    <citation type="submission" date="2019-03" db="EMBL/GenBank/DDBJ databases">
        <title>Genomic Encyclopedia of Type Strains, Phase IV (KMG-IV): sequencing the most valuable type-strain genomes for metagenomic binning, comparative biology and taxonomic classification.</title>
        <authorList>
            <person name="Goeker M."/>
        </authorList>
    </citation>
    <scope>NUCLEOTIDE SEQUENCE [LARGE SCALE GENOMIC DNA]</scope>
    <source>
        <strain evidence="4 5">DSM 24984</strain>
    </source>
</reference>
<dbReference type="EMBL" id="SMGG01000004">
    <property type="protein sequence ID" value="TCK60943.1"/>
    <property type="molecule type" value="Genomic_DNA"/>
</dbReference>
<evidence type="ECO:0000256" key="1">
    <source>
        <dbReference type="ARBA" id="ARBA00010876"/>
    </source>
</evidence>
<proteinExistence type="inferred from homology"/>